<dbReference type="EMBL" id="CM056819">
    <property type="protein sequence ID" value="KAJ8624623.1"/>
    <property type="molecule type" value="Genomic_DNA"/>
</dbReference>
<dbReference type="Proteomes" id="UP001234297">
    <property type="component" value="Chromosome 11"/>
</dbReference>
<comment type="caution">
    <text evidence="1">The sequence shown here is derived from an EMBL/GenBank/DDBJ whole genome shotgun (WGS) entry which is preliminary data.</text>
</comment>
<gene>
    <name evidence="1" type="ORF">MRB53_033153</name>
</gene>
<name>A0ACC2KUH0_PERAE</name>
<sequence length="100" mass="11156">MPANSPLHLISPPYPPHAHGYLQASTSIVLSISLSPLAMHRRQRPLADKSAAYPPPSQWNSIIAIIGLCQRIRKDQNREIHFYQVEHPLAYESAASPQPL</sequence>
<organism evidence="1 2">
    <name type="scientific">Persea americana</name>
    <name type="common">Avocado</name>
    <dbReference type="NCBI Taxonomy" id="3435"/>
    <lineage>
        <taxon>Eukaryota</taxon>
        <taxon>Viridiplantae</taxon>
        <taxon>Streptophyta</taxon>
        <taxon>Embryophyta</taxon>
        <taxon>Tracheophyta</taxon>
        <taxon>Spermatophyta</taxon>
        <taxon>Magnoliopsida</taxon>
        <taxon>Magnoliidae</taxon>
        <taxon>Laurales</taxon>
        <taxon>Lauraceae</taxon>
        <taxon>Persea</taxon>
    </lineage>
</organism>
<evidence type="ECO:0000313" key="2">
    <source>
        <dbReference type="Proteomes" id="UP001234297"/>
    </source>
</evidence>
<accession>A0ACC2KUH0</accession>
<evidence type="ECO:0000313" key="1">
    <source>
        <dbReference type="EMBL" id="KAJ8624623.1"/>
    </source>
</evidence>
<reference evidence="1 2" key="1">
    <citation type="journal article" date="2022" name="Hortic Res">
        <title>A haplotype resolved chromosomal level avocado genome allows analysis of novel avocado genes.</title>
        <authorList>
            <person name="Nath O."/>
            <person name="Fletcher S.J."/>
            <person name="Hayward A."/>
            <person name="Shaw L.M."/>
            <person name="Masouleh A.K."/>
            <person name="Furtado A."/>
            <person name="Henry R.J."/>
            <person name="Mitter N."/>
        </authorList>
    </citation>
    <scope>NUCLEOTIDE SEQUENCE [LARGE SCALE GENOMIC DNA]</scope>
    <source>
        <strain evidence="2">cv. Hass</strain>
    </source>
</reference>
<proteinExistence type="predicted"/>
<protein>
    <submittedName>
        <fullName evidence="1">Uncharacterized protein</fullName>
    </submittedName>
</protein>
<keyword evidence="2" id="KW-1185">Reference proteome</keyword>